<reference evidence="1" key="1">
    <citation type="journal article" date="2021" name="Microb. Physiol.">
        <title>Proteogenomic Insights into the Physiology of Marine, Sulfate-Reducing, Filamentous Desulfonema limicola and Desulfonema magnum.</title>
        <authorList>
            <person name="Schnaars V."/>
            <person name="Wohlbrand L."/>
            <person name="Scheve S."/>
            <person name="Hinrichs C."/>
            <person name="Reinhardt R."/>
            <person name="Rabus R."/>
        </authorList>
    </citation>
    <scope>NUCLEOTIDE SEQUENCE</scope>
    <source>
        <strain evidence="1">4be13</strain>
    </source>
</reference>
<dbReference type="KEGG" id="dmm:dnm_082140"/>
<proteinExistence type="predicted"/>
<keyword evidence="2" id="KW-1185">Reference proteome</keyword>
<gene>
    <name evidence="1" type="ORF">dnm_082140</name>
</gene>
<evidence type="ECO:0000313" key="1">
    <source>
        <dbReference type="EMBL" id="QTA92138.1"/>
    </source>
</evidence>
<evidence type="ECO:0000313" key="2">
    <source>
        <dbReference type="Proteomes" id="UP000663722"/>
    </source>
</evidence>
<accession>A0A975BV13</accession>
<dbReference type="AlphaFoldDB" id="A0A975BV13"/>
<dbReference type="Proteomes" id="UP000663722">
    <property type="component" value="Chromosome"/>
</dbReference>
<sequence length="47" mass="5659">MTRPYIFRVSESLEIPEQYATDFITRCSSFFCHSVRLSSRRSLRKQE</sequence>
<protein>
    <submittedName>
        <fullName evidence="1">Uncharacterized protein</fullName>
    </submittedName>
</protein>
<dbReference type="EMBL" id="CP061800">
    <property type="protein sequence ID" value="QTA92138.1"/>
    <property type="molecule type" value="Genomic_DNA"/>
</dbReference>
<organism evidence="1 2">
    <name type="scientific">Desulfonema magnum</name>
    <dbReference type="NCBI Taxonomy" id="45655"/>
    <lineage>
        <taxon>Bacteria</taxon>
        <taxon>Pseudomonadati</taxon>
        <taxon>Thermodesulfobacteriota</taxon>
        <taxon>Desulfobacteria</taxon>
        <taxon>Desulfobacterales</taxon>
        <taxon>Desulfococcaceae</taxon>
        <taxon>Desulfonema</taxon>
    </lineage>
</organism>
<name>A0A975BV13_9BACT</name>